<organism evidence="1">
    <name type="scientific">Zea mays</name>
    <name type="common">Maize</name>
    <dbReference type="NCBI Taxonomy" id="4577"/>
    <lineage>
        <taxon>Eukaryota</taxon>
        <taxon>Viridiplantae</taxon>
        <taxon>Streptophyta</taxon>
        <taxon>Embryophyta</taxon>
        <taxon>Tracheophyta</taxon>
        <taxon>Spermatophyta</taxon>
        <taxon>Magnoliopsida</taxon>
        <taxon>Liliopsida</taxon>
        <taxon>Poales</taxon>
        <taxon>Poaceae</taxon>
        <taxon>PACMAD clade</taxon>
        <taxon>Panicoideae</taxon>
        <taxon>Andropogonodae</taxon>
        <taxon>Andropogoneae</taxon>
        <taxon>Tripsacinae</taxon>
        <taxon>Zea</taxon>
    </lineage>
</organism>
<accession>C4J7I4</accession>
<reference evidence="1" key="2">
    <citation type="submission" date="2012-06" db="EMBL/GenBank/DDBJ databases">
        <authorList>
            <person name="Yu Y."/>
            <person name="Currie J."/>
            <person name="Lomeli R."/>
            <person name="Angelova A."/>
            <person name="Collura K."/>
            <person name="Wissotski M."/>
            <person name="Campos D."/>
            <person name="Kudrna D."/>
            <person name="Golser W."/>
            <person name="Ashely E."/>
            <person name="Descour A."/>
            <person name="Fernandes J."/>
            <person name="Soderlund C."/>
            <person name="Walbot V."/>
        </authorList>
    </citation>
    <scope>NUCLEOTIDE SEQUENCE</scope>
    <source>
        <strain evidence="1">B73</strain>
    </source>
</reference>
<evidence type="ECO:0000313" key="1">
    <source>
        <dbReference type="EMBL" id="ACR37134.1"/>
    </source>
</evidence>
<proteinExistence type="evidence at transcript level"/>
<dbReference type="AlphaFoldDB" id="C4J7I4"/>
<reference evidence="1" key="1">
    <citation type="journal article" date="2009" name="PLoS Genet.">
        <title>Sequencing, mapping, and analysis of 27,455 maize full-length cDNAs.</title>
        <authorList>
            <person name="Soderlund C."/>
            <person name="Descour A."/>
            <person name="Kudrna D."/>
            <person name="Bomhoff M."/>
            <person name="Boyd L."/>
            <person name="Currie J."/>
            <person name="Angelova A."/>
            <person name="Collura K."/>
            <person name="Wissotski M."/>
            <person name="Ashley E."/>
            <person name="Morrow D."/>
            <person name="Fernandes J."/>
            <person name="Walbot V."/>
            <person name="Yu Y."/>
        </authorList>
    </citation>
    <scope>NUCLEOTIDE SEQUENCE</scope>
    <source>
        <strain evidence="1">B73</strain>
    </source>
</reference>
<name>C4J7I4_MAIZE</name>
<sequence>MKKLKQTPICVGEKNYMYKVCTGTKNQCQIAYVSFGWVILCGMEHMQPHQKQ</sequence>
<protein>
    <submittedName>
        <fullName evidence="1">Uncharacterized protein</fullName>
    </submittedName>
</protein>
<dbReference type="EMBL" id="BT086781">
    <property type="protein sequence ID" value="ACR37134.1"/>
    <property type="molecule type" value="mRNA"/>
</dbReference>